<comment type="similarity">
    <text evidence="10">Belongs to the Antp homeobox family.</text>
</comment>
<dbReference type="InterPro" id="IPR001356">
    <property type="entry name" value="HD"/>
</dbReference>
<evidence type="ECO:0000256" key="4">
    <source>
        <dbReference type="ARBA" id="ARBA00023125"/>
    </source>
</evidence>
<dbReference type="Gene3D" id="1.10.10.60">
    <property type="entry name" value="Homeodomain-like"/>
    <property type="match status" value="1"/>
</dbReference>
<dbReference type="CDD" id="cd00086">
    <property type="entry name" value="homeodomain"/>
    <property type="match status" value="1"/>
</dbReference>
<evidence type="ECO:0000256" key="5">
    <source>
        <dbReference type="ARBA" id="ARBA00023155"/>
    </source>
</evidence>
<proteinExistence type="inferred from homology"/>
<dbReference type="PRINTS" id="PR00025">
    <property type="entry name" value="ANTENNAPEDIA"/>
</dbReference>
<dbReference type="GO" id="GO:0045944">
    <property type="term" value="P:positive regulation of transcription by RNA polymerase II"/>
    <property type="evidence" value="ECO:0007669"/>
    <property type="project" value="TreeGrafter"/>
</dbReference>
<dbReference type="PROSITE" id="PS00032">
    <property type="entry name" value="ANTENNAPEDIA"/>
    <property type="match status" value="1"/>
</dbReference>
<dbReference type="PROSITE" id="PS00027">
    <property type="entry name" value="HOMEOBOX_1"/>
    <property type="match status" value="1"/>
</dbReference>
<feature type="compositionally biased region" description="Polar residues" evidence="11">
    <location>
        <begin position="48"/>
        <end position="67"/>
    </location>
</feature>
<keyword evidence="7 8" id="KW-0539">Nucleus</keyword>
<evidence type="ECO:0000256" key="9">
    <source>
        <dbReference type="RuleBase" id="RU000682"/>
    </source>
</evidence>
<dbReference type="InterPro" id="IPR017995">
    <property type="entry name" value="Homeobox_antennapedia"/>
</dbReference>
<name>A0A915C262_PARUN</name>
<dbReference type="Pfam" id="PF00046">
    <property type="entry name" value="Homeodomain"/>
    <property type="match status" value="1"/>
</dbReference>
<dbReference type="PRINTS" id="PR00024">
    <property type="entry name" value="HOMEOBOX"/>
</dbReference>
<keyword evidence="3" id="KW-0805">Transcription regulation</keyword>
<dbReference type="FunFam" id="1.10.10.60:FF:000398">
    <property type="entry name" value="Homeobox protein lin-39"/>
    <property type="match status" value="1"/>
</dbReference>
<sequence length="206" mass="23857">MTSPEHFPPGISNFYYDQQQPQQQQQQQNNNPVAPNPTTAAPPASGFYSAQNQFNPSETAHDPSSSCGYGGSDWSKEEKDNEKEEEEDEKAGVAVYPWMTRVHSTNGSNRGEKRQRTAYTRNQVLELEKEFHFNKYLTRKRRIEIAHSLMLTERQVKIWFQNRRMKHKKENKDKPVPSVPFAGGTLPFHHLATFNPRNFLLTNNYT</sequence>
<dbReference type="Proteomes" id="UP000887569">
    <property type="component" value="Unplaced"/>
</dbReference>
<dbReference type="SMART" id="SM00389">
    <property type="entry name" value="HOX"/>
    <property type="match status" value="1"/>
</dbReference>
<evidence type="ECO:0000256" key="6">
    <source>
        <dbReference type="ARBA" id="ARBA00023163"/>
    </source>
</evidence>
<dbReference type="InterPro" id="IPR020479">
    <property type="entry name" value="HD_metazoa"/>
</dbReference>
<dbReference type="InterPro" id="IPR017970">
    <property type="entry name" value="Homeobox_CS"/>
</dbReference>
<feature type="DNA-binding region" description="Homeobox" evidence="8">
    <location>
        <begin position="112"/>
        <end position="171"/>
    </location>
</feature>
<dbReference type="WBParaSite" id="PgR078_g015_t01">
    <property type="protein sequence ID" value="PgR078_g015_t01"/>
    <property type="gene ID" value="PgR078_g015"/>
</dbReference>
<keyword evidence="5 8" id="KW-0371">Homeobox</keyword>
<evidence type="ECO:0000256" key="11">
    <source>
        <dbReference type="SAM" id="MobiDB-lite"/>
    </source>
</evidence>
<evidence type="ECO:0000256" key="8">
    <source>
        <dbReference type="PROSITE-ProRule" id="PRU00108"/>
    </source>
</evidence>
<feature type="compositionally biased region" description="Low complexity" evidence="11">
    <location>
        <begin position="18"/>
        <end position="44"/>
    </location>
</feature>
<dbReference type="GO" id="GO:0005654">
    <property type="term" value="C:nucleoplasm"/>
    <property type="evidence" value="ECO:0007669"/>
    <property type="project" value="TreeGrafter"/>
</dbReference>
<dbReference type="PROSITE" id="PS50071">
    <property type="entry name" value="HOMEOBOX_2"/>
    <property type="match status" value="1"/>
</dbReference>
<dbReference type="SUPFAM" id="SSF81995">
    <property type="entry name" value="beta-sandwich domain of Sec23/24"/>
    <property type="match status" value="1"/>
</dbReference>
<dbReference type="GO" id="GO:0000981">
    <property type="term" value="F:DNA-binding transcription factor activity, RNA polymerase II-specific"/>
    <property type="evidence" value="ECO:0007669"/>
    <property type="project" value="InterPro"/>
</dbReference>
<evidence type="ECO:0000313" key="14">
    <source>
        <dbReference type="WBParaSite" id="PgR078_g015_t01"/>
    </source>
</evidence>
<feature type="domain" description="Homeobox" evidence="12">
    <location>
        <begin position="110"/>
        <end position="170"/>
    </location>
</feature>
<keyword evidence="6" id="KW-0804">Transcription</keyword>
<evidence type="ECO:0000256" key="7">
    <source>
        <dbReference type="ARBA" id="ARBA00023242"/>
    </source>
</evidence>
<organism evidence="13 14">
    <name type="scientific">Parascaris univalens</name>
    <name type="common">Nematode worm</name>
    <dbReference type="NCBI Taxonomy" id="6257"/>
    <lineage>
        <taxon>Eukaryota</taxon>
        <taxon>Metazoa</taxon>
        <taxon>Ecdysozoa</taxon>
        <taxon>Nematoda</taxon>
        <taxon>Chromadorea</taxon>
        <taxon>Rhabditida</taxon>
        <taxon>Spirurina</taxon>
        <taxon>Ascaridomorpha</taxon>
        <taxon>Ascaridoidea</taxon>
        <taxon>Ascarididae</taxon>
        <taxon>Parascaris</taxon>
    </lineage>
</organism>
<dbReference type="InterPro" id="IPR009057">
    <property type="entry name" value="Homeodomain-like_sf"/>
</dbReference>
<evidence type="ECO:0000259" key="12">
    <source>
        <dbReference type="PROSITE" id="PS50071"/>
    </source>
</evidence>
<keyword evidence="2" id="KW-0217">Developmental protein</keyword>
<keyword evidence="4 8" id="KW-0238">DNA-binding</keyword>
<dbReference type="SUPFAM" id="SSF46689">
    <property type="entry name" value="Homeodomain-like"/>
    <property type="match status" value="1"/>
</dbReference>
<evidence type="ECO:0000313" key="13">
    <source>
        <dbReference type="Proteomes" id="UP000887569"/>
    </source>
</evidence>
<dbReference type="GO" id="GO:0048337">
    <property type="term" value="P:positive regulation of mesodermal cell fate specification"/>
    <property type="evidence" value="ECO:0007669"/>
    <property type="project" value="UniProtKB-ARBA"/>
</dbReference>
<dbReference type="InterPro" id="IPR050609">
    <property type="entry name" value="Antp_homeobox_Deformed_sf"/>
</dbReference>
<dbReference type="GO" id="GO:0009952">
    <property type="term" value="P:anterior/posterior pattern specification"/>
    <property type="evidence" value="ECO:0007669"/>
    <property type="project" value="TreeGrafter"/>
</dbReference>
<dbReference type="GO" id="GO:0000978">
    <property type="term" value="F:RNA polymerase II cis-regulatory region sequence-specific DNA binding"/>
    <property type="evidence" value="ECO:0007669"/>
    <property type="project" value="TreeGrafter"/>
</dbReference>
<evidence type="ECO:0000256" key="3">
    <source>
        <dbReference type="ARBA" id="ARBA00023015"/>
    </source>
</evidence>
<accession>A0A915C262</accession>
<dbReference type="PANTHER" id="PTHR45771">
    <property type="entry name" value="HOMEOTIC PROTEIN DEFORMED"/>
    <property type="match status" value="1"/>
</dbReference>
<comment type="subcellular location">
    <subcellularLocation>
        <location evidence="1 8 9">Nucleus</location>
    </subcellularLocation>
</comment>
<dbReference type="PANTHER" id="PTHR45771:SF6">
    <property type="entry name" value="HOMEOTIC PROTEIN SEX COMBS REDUCED"/>
    <property type="match status" value="1"/>
</dbReference>
<keyword evidence="13" id="KW-1185">Reference proteome</keyword>
<dbReference type="InterPro" id="IPR001827">
    <property type="entry name" value="Homeobox_Antennapedia_CS"/>
</dbReference>
<protein>
    <submittedName>
        <fullName evidence="14">Homeobox domain-containing protein</fullName>
    </submittedName>
</protein>
<evidence type="ECO:0000256" key="10">
    <source>
        <dbReference type="RuleBase" id="RU004442"/>
    </source>
</evidence>
<feature type="region of interest" description="Disordered" evidence="11">
    <location>
        <begin position="1"/>
        <end position="116"/>
    </location>
</feature>
<evidence type="ECO:0000256" key="1">
    <source>
        <dbReference type="ARBA" id="ARBA00004123"/>
    </source>
</evidence>
<evidence type="ECO:0000256" key="2">
    <source>
        <dbReference type="ARBA" id="ARBA00022473"/>
    </source>
</evidence>
<dbReference type="AlphaFoldDB" id="A0A915C262"/>
<reference evidence="14" key="1">
    <citation type="submission" date="2022-11" db="UniProtKB">
        <authorList>
            <consortium name="WormBaseParasite"/>
        </authorList>
    </citation>
    <scope>IDENTIFICATION</scope>
</reference>